<dbReference type="PANTHER" id="PTHR39179:SF1">
    <property type="entry name" value="SPORE COAT PROTEIN I"/>
    <property type="match status" value="1"/>
</dbReference>
<dbReference type="Proteomes" id="UP000028542">
    <property type="component" value="Unassembled WGS sequence"/>
</dbReference>
<dbReference type="SUPFAM" id="SSF56112">
    <property type="entry name" value="Protein kinase-like (PK-like)"/>
    <property type="match status" value="1"/>
</dbReference>
<protein>
    <recommendedName>
        <fullName evidence="1">Aminoglycoside phosphotransferase domain-containing protein</fullName>
    </recommendedName>
</protein>
<dbReference type="Pfam" id="PF01636">
    <property type="entry name" value="APH"/>
    <property type="match status" value="1"/>
</dbReference>
<dbReference type="InterPro" id="IPR002575">
    <property type="entry name" value="Aminoglycoside_PTrfase"/>
</dbReference>
<name>A0A084JI90_9CLOT</name>
<dbReference type="InterPro" id="IPR011009">
    <property type="entry name" value="Kinase-like_dom_sf"/>
</dbReference>
<reference evidence="2 3" key="1">
    <citation type="submission" date="2014-07" db="EMBL/GenBank/DDBJ databases">
        <title>Draft genome of Clostridium sulfidigenes 113A isolated from sediments associated with methane hydrate from Krishna Godavari basin.</title>
        <authorList>
            <person name="Honkalas V.S."/>
            <person name="Dabir A.P."/>
            <person name="Arora P."/>
            <person name="Dhakephalkar P.K."/>
        </authorList>
    </citation>
    <scope>NUCLEOTIDE SEQUENCE [LARGE SCALE GENOMIC DNA]</scope>
    <source>
        <strain evidence="2 3">113A</strain>
    </source>
</reference>
<dbReference type="AlphaFoldDB" id="A0A084JI90"/>
<sequence>MSNAIADSSSSNLLSPSNIKKNVLPYYNLSSNCSIYQVKFKDTDKQRAVYKIESDSHEYCLKKVYYDVDELLFIYSAIEWLYRNNINVPRILSTTNHGRYVRYNDMLFILTDWIQGDKCDFDDINNVNISSRNLGQIHETSLGFSPILGSKHKEGFTNLTDSLNKHTLQLVKNEKLALKYKDYFSKIYRVSFTNSMCLANLSTNVANTIDYDNLSVSICHNDYVSKNLIVNQGKIYVIDFDKCRHDYSAFDISYCLRRLMRRENTCWNGDLAINFLQEYESSHPLTFDDYKYILAYLAFPQKYWKLSRDYYKNISKCNKKAFINLLNKAVIHNDIHIDFSYKLLDYIENKFSTKISFK</sequence>
<evidence type="ECO:0000313" key="3">
    <source>
        <dbReference type="Proteomes" id="UP000028542"/>
    </source>
</evidence>
<dbReference type="GO" id="GO:0042601">
    <property type="term" value="C:endospore-forming forespore"/>
    <property type="evidence" value="ECO:0007669"/>
    <property type="project" value="TreeGrafter"/>
</dbReference>
<dbReference type="Gene3D" id="3.90.1200.10">
    <property type="match status" value="1"/>
</dbReference>
<dbReference type="Gene3D" id="3.30.200.20">
    <property type="entry name" value="Phosphorylase Kinase, domain 1"/>
    <property type="match status" value="1"/>
</dbReference>
<proteinExistence type="predicted"/>
<accession>A0A084JI90</accession>
<dbReference type="EMBL" id="JPMD01000001">
    <property type="protein sequence ID" value="KEZ88674.1"/>
    <property type="molecule type" value="Genomic_DNA"/>
</dbReference>
<feature type="domain" description="Aminoglycoside phosphotransferase" evidence="1">
    <location>
        <begin position="49"/>
        <end position="281"/>
    </location>
</feature>
<dbReference type="InterPro" id="IPR047175">
    <property type="entry name" value="CotS-like"/>
</dbReference>
<evidence type="ECO:0000313" key="2">
    <source>
        <dbReference type="EMBL" id="KEZ88674.1"/>
    </source>
</evidence>
<comment type="caution">
    <text evidence="2">The sequence shown here is derived from an EMBL/GenBank/DDBJ whole genome shotgun (WGS) entry which is preliminary data.</text>
</comment>
<dbReference type="STRING" id="318464.IO99_00380"/>
<dbReference type="NCBIfam" id="TIGR02906">
    <property type="entry name" value="spore_CotS"/>
    <property type="match status" value="1"/>
</dbReference>
<dbReference type="RefSeq" id="WP_035128916.1">
    <property type="nucleotide sequence ID" value="NZ_JPMD01000001.1"/>
</dbReference>
<dbReference type="PANTHER" id="PTHR39179">
    <property type="entry name" value="SPORE COAT PROTEIN I"/>
    <property type="match status" value="1"/>
</dbReference>
<dbReference type="eggNOG" id="COG2334">
    <property type="taxonomic scope" value="Bacteria"/>
</dbReference>
<evidence type="ECO:0000259" key="1">
    <source>
        <dbReference type="Pfam" id="PF01636"/>
    </source>
</evidence>
<keyword evidence="3" id="KW-1185">Reference proteome</keyword>
<dbReference type="InterPro" id="IPR014255">
    <property type="entry name" value="Spore_coat_CotS"/>
</dbReference>
<gene>
    <name evidence="2" type="ORF">IO99_00380</name>
</gene>
<organism evidence="2 3">
    <name type="scientific">Clostridium sulfidigenes</name>
    <dbReference type="NCBI Taxonomy" id="318464"/>
    <lineage>
        <taxon>Bacteria</taxon>
        <taxon>Bacillati</taxon>
        <taxon>Bacillota</taxon>
        <taxon>Clostridia</taxon>
        <taxon>Eubacteriales</taxon>
        <taxon>Clostridiaceae</taxon>
        <taxon>Clostridium</taxon>
    </lineage>
</organism>